<organism evidence="2 3">
    <name type="scientific">Penicillium capsulatum</name>
    <dbReference type="NCBI Taxonomy" id="69766"/>
    <lineage>
        <taxon>Eukaryota</taxon>
        <taxon>Fungi</taxon>
        <taxon>Dikarya</taxon>
        <taxon>Ascomycota</taxon>
        <taxon>Pezizomycotina</taxon>
        <taxon>Eurotiomycetes</taxon>
        <taxon>Eurotiomycetidae</taxon>
        <taxon>Eurotiales</taxon>
        <taxon>Aspergillaceae</taxon>
        <taxon>Penicillium</taxon>
    </lineage>
</organism>
<evidence type="ECO:0000313" key="2">
    <source>
        <dbReference type="EMBL" id="KAJ5183240.1"/>
    </source>
</evidence>
<dbReference type="Proteomes" id="UP001146351">
    <property type="component" value="Unassembled WGS sequence"/>
</dbReference>
<proteinExistence type="predicted"/>
<dbReference type="EMBL" id="JAPQKO010000001">
    <property type="protein sequence ID" value="KAJ5183240.1"/>
    <property type="molecule type" value="Genomic_DNA"/>
</dbReference>
<evidence type="ECO:0000313" key="3">
    <source>
        <dbReference type="Proteomes" id="UP001146351"/>
    </source>
</evidence>
<protein>
    <recommendedName>
        <fullName evidence="4">BTB domain-containing protein</fullName>
    </recommendedName>
</protein>
<dbReference type="Gene3D" id="3.30.710.10">
    <property type="entry name" value="Potassium Channel Kv1.1, Chain A"/>
    <property type="match status" value="1"/>
</dbReference>
<reference evidence="2" key="2">
    <citation type="journal article" date="2023" name="IMA Fungus">
        <title>Comparative genomic study of the Penicillium genus elucidates a diverse pangenome and 15 lateral gene transfer events.</title>
        <authorList>
            <person name="Petersen C."/>
            <person name="Sorensen T."/>
            <person name="Nielsen M.R."/>
            <person name="Sondergaard T.E."/>
            <person name="Sorensen J.L."/>
            <person name="Fitzpatrick D.A."/>
            <person name="Frisvad J.C."/>
            <person name="Nielsen K.L."/>
        </authorList>
    </citation>
    <scope>NUCLEOTIDE SEQUENCE</scope>
    <source>
        <strain evidence="2">IBT 21917</strain>
    </source>
</reference>
<dbReference type="SUPFAM" id="SSF54695">
    <property type="entry name" value="POZ domain"/>
    <property type="match status" value="1"/>
</dbReference>
<feature type="compositionally biased region" description="Basic residues" evidence="1">
    <location>
        <begin position="71"/>
        <end position="83"/>
    </location>
</feature>
<dbReference type="AlphaFoldDB" id="A0A9W9IUF4"/>
<feature type="region of interest" description="Disordered" evidence="1">
    <location>
        <begin position="50"/>
        <end position="104"/>
    </location>
</feature>
<comment type="caution">
    <text evidence="2">The sequence shown here is derived from an EMBL/GenBank/DDBJ whole genome shotgun (WGS) entry which is preliminary data.</text>
</comment>
<evidence type="ECO:0008006" key="4">
    <source>
        <dbReference type="Google" id="ProtNLM"/>
    </source>
</evidence>
<evidence type="ECO:0000256" key="1">
    <source>
        <dbReference type="SAM" id="MobiDB-lite"/>
    </source>
</evidence>
<accession>A0A9W9IUF4</accession>
<keyword evidence="3" id="KW-1185">Reference proteome</keyword>
<gene>
    <name evidence="2" type="ORF">N7492_000856</name>
</gene>
<dbReference type="OrthoDB" id="5326346at2759"/>
<dbReference type="InterPro" id="IPR011333">
    <property type="entry name" value="SKP1/BTB/POZ_sf"/>
</dbReference>
<sequence>MSSPTYIIDPDGEVIIILRNANSPFAQLAPNPSTRRDSNNLPWLFSNTKSFRGVTEAPESPVEEPELSAKEKRKKRKEKKRKPCALLTALKSTSPNGDPATADAAAEEYPADVPAAEEAAAEEYPADVPAAEEAAAEEYPADVPAAEEAAAEEYPAAVPAAEEAAVQGGFTELAVRSCFRIQVSAKHLMLASPVFKKILTGGWKESITYFQQGSIEITAESWDIEALMILLRVIHGKYHHVPRKLTLEMLAKIGVIADYYDCKETMYFLTDMWILNMEENIPTEPSRDLMLWLWIAWFFELPSQFKLSTSIAMSQSEGWIDMLGLPIPDNIIDSMNKYRERAINNLIVVLHETRNAFLHGARGCCFECRSIMYGALTLQMQSVKLLSPKPEAPFPDLSYNYLVRMAMAFTSPAWHDRCSSYSRYGSNYQHRCSDASFASIFDMLKDSLEGLELIRFAS</sequence>
<reference evidence="2" key="1">
    <citation type="submission" date="2022-11" db="EMBL/GenBank/DDBJ databases">
        <authorList>
            <person name="Petersen C."/>
        </authorList>
    </citation>
    <scope>NUCLEOTIDE SEQUENCE</scope>
    <source>
        <strain evidence="2">IBT 21917</strain>
    </source>
</reference>
<name>A0A9W9IUF4_9EURO</name>